<comment type="caution">
    <text evidence="10">The sequence shown here is derived from an EMBL/GenBank/DDBJ whole genome shotgun (WGS) entry which is preliminary data.</text>
</comment>
<comment type="subcellular location">
    <subcellularLocation>
        <location evidence="1">Cell membrane</location>
    </subcellularLocation>
</comment>
<feature type="transmembrane region" description="Helical" evidence="8">
    <location>
        <begin position="146"/>
        <end position="167"/>
    </location>
</feature>
<evidence type="ECO:0000256" key="5">
    <source>
        <dbReference type="ARBA" id="ARBA00022989"/>
    </source>
</evidence>
<dbReference type="OrthoDB" id="823069at2"/>
<reference evidence="10 11" key="1">
    <citation type="journal article" date="2017" name="Int. J. Syst. Evol. Microbiol.">
        <title>Mucilaginibacterpsychrotolerans sp. nov., isolated from peatlands.</title>
        <authorList>
            <person name="Deng Y."/>
            <person name="Shen L."/>
            <person name="Xu B."/>
            <person name="Liu Y."/>
            <person name="Gu Z."/>
            <person name="Liu H."/>
            <person name="Zhou Y."/>
        </authorList>
    </citation>
    <scope>NUCLEOTIDE SEQUENCE [LARGE SCALE GENOMIC DNA]</scope>
    <source>
        <strain evidence="10 11">NH7-4</strain>
    </source>
</reference>
<feature type="domain" description="Pycsar effector protein" evidence="9">
    <location>
        <begin position="10"/>
        <end position="166"/>
    </location>
</feature>
<keyword evidence="3 8" id="KW-0812">Transmembrane</keyword>
<dbReference type="EMBL" id="SOZE01000009">
    <property type="protein sequence ID" value="TFF37707.1"/>
    <property type="molecule type" value="Genomic_DNA"/>
</dbReference>
<dbReference type="GO" id="GO:0051607">
    <property type="term" value="P:defense response to virus"/>
    <property type="evidence" value="ECO:0007669"/>
    <property type="project" value="UniProtKB-KW"/>
</dbReference>
<gene>
    <name evidence="10" type="ORF">E2R66_11100</name>
</gene>
<evidence type="ECO:0000313" key="11">
    <source>
        <dbReference type="Proteomes" id="UP000297540"/>
    </source>
</evidence>
<feature type="transmembrane region" description="Helical" evidence="8">
    <location>
        <begin position="58"/>
        <end position="81"/>
    </location>
</feature>
<keyword evidence="7 8" id="KW-0472">Membrane</keyword>
<sequence length="170" mass="19663">MYEPKHSDRYWQILQLNIEWLRFSETKATLVLTVYGVIFTMAYANASSVFTSLSGSGWLLFLVFFYGALSLTSIVFAFLCVNPALKNKNSKSIIYFGHIKKDVSEATYKRRAHSVIDDEEKFTDEITEQIHVISKIAWKKYRSVGWALRFFIGSLIILIVSVFLYLLHNL</sequence>
<dbReference type="GO" id="GO:0005886">
    <property type="term" value="C:plasma membrane"/>
    <property type="evidence" value="ECO:0007669"/>
    <property type="project" value="UniProtKB-SubCell"/>
</dbReference>
<keyword evidence="4" id="KW-0547">Nucleotide-binding</keyword>
<dbReference type="RefSeq" id="WP_133230674.1">
    <property type="nucleotide sequence ID" value="NZ_SOZE01000009.1"/>
</dbReference>
<dbReference type="AlphaFoldDB" id="A0A4Y8SGN5"/>
<proteinExistence type="predicted"/>
<accession>A0A4Y8SGN5</accession>
<dbReference type="Proteomes" id="UP000297540">
    <property type="component" value="Unassembled WGS sequence"/>
</dbReference>
<evidence type="ECO:0000259" key="9">
    <source>
        <dbReference type="Pfam" id="PF18967"/>
    </source>
</evidence>
<evidence type="ECO:0000256" key="3">
    <source>
        <dbReference type="ARBA" id="ARBA00022692"/>
    </source>
</evidence>
<evidence type="ECO:0000256" key="7">
    <source>
        <dbReference type="ARBA" id="ARBA00023136"/>
    </source>
</evidence>
<dbReference type="GO" id="GO:0000166">
    <property type="term" value="F:nucleotide binding"/>
    <property type="evidence" value="ECO:0007669"/>
    <property type="project" value="UniProtKB-KW"/>
</dbReference>
<feature type="transmembrane region" description="Helical" evidence="8">
    <location>
        <begin position="28"/>
        <end position="46"/>
    </location>
</feature>
<keyword evidence="6" id="KW-0051">Antiviral defense</keyword>
<protein>
    <recommendedName>
        <fullName evidence="9">Pycsar effector protein domain-containing protein</fullName>
    </recommendedName>
</protein>
<evidence type="ECO:0000256" key="2">
    <source>
        <dbReference type="ARBA" id="ARBA00022475"/>
    </source>
</evidence>
<keyword evidence="5 8" id="KW-1133">Transmembrane helix</keyword>
<keyword evidence="2" id="KW-1003">Cell membrane</keyword>
<keyword evidence="11" id="KW-1185">Reference proteome</keyword>
<evidence type="ECO:0000256" key="6">
    <source>
        <dbReference type="ARBA" id="ARBA00023118"/>
    </source>
</evidence>
<organism evidence="10 11">
    <name type="scientific">Mucilaginibacter psychrotolerans</name>
    <dbReference type="NCBI Taxonomy" id="1524096"/>
    <lineage>
        <taxon>Bacteria</taxon>
        <taxon>Pseudomonadati</taxon>
        <taxon>Bacteroidota</taxon>
        <taxon>Sphingobacteriia</taxon>
        <taxon>Sphingobacteriales</taxon>
        <taxon>Sphingobacteriaceae</taxon>
        <taxon>Mucilaginibacter</taxon>
    </lineage>
</organism>
<evidence type="ECO:0000256" key="1">
    <source>
        <dbReference type="ARBA" id="ARBA00004236"/>
    </source>
</evidence>
<evidence type="ECO:0000256" key="4">
    <source>
        <dbReference type="ARBA" id="ARBA00022741"/>
    </source>
</evidence>
<name>A0A4Y8SGN5_9SPHI</name>
<evidence type="ECO:0000256" key="8">
    <source>
        <dbReference type="SAM" id="Phobius"/>
    </source>
</evidence>
<dbReference type="Pfam" id="PF18967">
    <property type="entry name" value="PycTM"/>
    <property type="match status" value="1"/>
</dbReference>
<dbReference type="InterPro" id="IPR043760">
    <property type="entry name" value="PycTM_dom"/>
</dbReference>
<evidence type="ECO:0000313" key="10">
    <source>
        <dbReference type="EMBL" id="TFF37707.1"/>
    </source>
</evidence>